<gene>
    <name evidence="2" type="ORF">EXJ73_02305</name>
</gene>
<keyword evidence="1" id="KW-0812">Transmembrane</keyword>
<keyword evidence="1" id="KW-1133">Transmembrane helix</keyword>
<dbReference type="Pfam" id="PF10734">
    <property type="entry name" value="DUF2523"/>
    <property type="match status" value="1"/>
</dbReference>
<dbReference type="EMBL" id="SGUG01000003">
    <property type="protein sequence ID" value="MDG0861306.1"/>
    <property type="molecule type" value="Genomic_DNA"/>
</dbReference>
<name>A0A9X4LE20_9BURK</name>
<dbReference type="InterPro" id="IPR019670">
    <property type="entry name" value="DUF2523"/>
</dbReference>
<evidence type="ECO:0000313" key="3">
    <source>
        <dbReference type="Proteomes" id="UP001152766"/>
    </source>
</evidence>
<evidence type="ECO:0000256" key="1">
    <source>
        <dbReference type="SAM" id="Phobius"/>
    </source>
</evidence>
<dbReference type="Proteomes" id="UP001152766">
    <property type="component" value="Unassembled WGS sequence"/>
</dbReference>
<proteinExistence type="predicted"/>
<comment type="caution">
    <text evidence="2">The sequence shown here is derived from an EMBL/GenBank/DDBJ whole genome shotgun (WGS) entry which is preliminary data.</text>
</comment>
<organism evidence="2 3">
    <name type="scientific">Pelomonas aquatica</name>
    <dbReference type="NCBI Taxonomy" id="431058"/>
    <lineage>
        <taxon>Bacteria</taxon>
        <taxon>Pseudomonadati</taxon>
        <taxon>Pseudomonadota</taxon>
        <taxon>Betaproteobacteria</taxon>
        <taxon>Burkholderiales</taxon>
        <taxon>Sphaerotilaceae</taxon>
        <taxon>Roseateles</taxon>
    </lineage>
</organism>
<protein>
    <submittedName>
        <fullName evidence="2">DUF2523 domain-containing protein</fullName>
    </submittedName>
</protein>
<dbReference type="RefSeq" id="WP_268147021.1">
    <property type="nucleotide sequence ID" value="NZ_JAPPUW010000002.1"/>
</dbReference>
<evidence type="ECO:0000313" key="2">
    <source>
        <dbReference type="EMBL" id="MDG0861306.1"/>
    </source>
</evidence>
<dbReference type="AlphaFoldDB" id="A0A9X4LE20"/>
<keyword evidence="1" id="KW-0472">Membrane</keyword>
<accession>A0A9X4LE20</accession>
<reference evidence="2" key="1">
    <citation type="submission" date="2019-02" db="EMBL/GenBank/DDBJ databases">
        <title>Draft genome of the type strain Pelomonas aquatica CCUG 52575T.</title>
        <authorList>
            <person name="Gomila M."/>
            <person name="Lalucat J."/>
        </authorList>
    </citation>
    <scope>NUCLEOTIDE SEQUENCE</scope>
    <source>
        <strain evidence="2">CCUG 52575</strain>
    </source>
</reference>
<feature type="transmembrane region" description="Helical" evidence="1">
    <location>
        <begin position="54"/>
        <end position="84"/>
    </location>
</feature>
<keyword evidence="3" id="KW-1185">Reference proteome</keyword>
<sequence>MNGLLAAIASLAAPMAARVLASLGFGVVSIIGASLAVDQIKGLVLMSLGSVPTAIMQIAGLAGCWTALGMVFGAVTFTVTLFGLTKAVRLAGLG</sequence>